<sequence length="110" mass="12849">MSDAKWVKLLSNLSEIAEDNLKTTVKLVWDKSPRSIRIDSDIQFGFDYYISSMESMISGYPKGFYDYRELEWIEVSASSAVLEHIEAKLKSLGQFETEFREKSIRIYGYK</sequence>
<evidence type="ECO:0000313" key="2">
    <source>
        <dbReference type="Proteomes" id="UP001597380"/>
    </source>
</evidence>
<name>A0ABW4XTU3_9GAMM</name>
<comment type="caution">
    <text evidence="1">The sequence shown here is derived from an EMBL/GenBank/DDBJ whole genome shotgun (WGS) entry which is preliminary data.</text>
</comment>
<dbReference type="Proteomes" id="UP001597380">
    <property type="component" value="Unassembled WGS sequence"/>
</dbReference>
<protein>
    <submittedName>
        <fullName evidence="1">Uncharacterized protein</fullName>
    </submittedName>
</protein>
<reference evidence="2" key="1">
    <citation type="journal article" date="2019" name="Int. J. Syst. Evol. Microbiol.">
        <title>The Global Catalogue of Microorganisms (GCM) 10K type strain sequencing project: providing services to taxonomists for standard genome sequencing and annotation.</title>
        <authorList>
            <consortium name="The Broad Institute Genomics Platform"/>
            <consortium name="The Broad Institute Genome Sequencing Center for Infectious Disease"/>
            <person name="Wu L."/>
            <person name="Ma J."/>
        </authorList>
    </citation>
    <scope>NUCLEOTIDE SEQUENCE [LARGE SCALE GENOMIC DNA]</scope>
    <source>
        <strain evidence="2">CGMCC 1.10992</strain>
    </source>
</reference>
<proteinExistence type="predicted"/>
<keyword evidence="2" id="KW-1185">Reference proteome</keyword>
<gene>
    <name evidence="1" type="ORF">ACFSJ3_17090</name>
</gene>
<accession>A0ABW4XTU3</accession>
<dbReference type="EMBL" id="JBHUHT010000028">
    <property type="protein sequence ID" value="MFD2097708.1"/>
    <property type="molecule type" value="Genomic_DNA"/>
</dbReference>
<dbReference type="RefSeq" id="WP_345341904.1">
    <property type="nucleotide sequence ID" value="NZ_BAABLI010000032.1"/>
</dbReference>
<evidence type="ECO:0000313" key="1">
    <source>
        <dbReference type="EMBL" id="MFD2097708.1"/>
    </source>
</evidence>
<organism evidence="1 2">
    <name type="scientific">Corallincola platygyrae</name>
    <dbReference type="NCBI Taxonomy" id="1193278"/>
    <lineage>
        <taxon>Bacteria</taxon>
        <taxon>Pseudomonadati</taxon>
        <taxon>Pseudomonadota</taxon>
        <taxon>Gammaproteobacteria</taxon>
        <taxon>Alteromonadales</taxon>
        <taxon>Psychromonadaceae</taxon>
        <taxon>Corallincola</taxon>
    </lineage>
</organism>